<evidence type="ECO:0000256" key="9">
    <source>
        <dbReference type="ARBA" id="ARBA00029596"/>
    </source>
</evidence>
<protein>
    <recommendedName>
        <fullName evidence="7">Putative 4-hydroxy-4-methyl-2-oxoglutarate aldolase</fullName>
        <ecNumber evidence="6">4.1.1.112</ecNumber>
        <ecNumber evidence="5">4.1.3.17</ecNumber>
    </recommendedName>
    <alternativeName>
        <fullName evidence="11">Oxaloacetate decarboxylase</fullName>
    </alternativeName>
    <alternativeName>
        <fullName evidence="9">Regulator of ribonuclease activity homolog</fullName>
    </alternativeName>
    <alternativeName>
        <fullName evidence="10">RraA-like protein</fullName>
    </alternativeName>
</protein>
<reference evidence="13" key="2">
    <citation type="journal article" date="2021" name="J Anim Sci Technol">
        <title>Complete genome sequence of Paenibacillus konkukensis sp. nov. SK3146 as a potential probiotic strain.</title>
        <authorList>
            <person name="Jung H.I."/>
            <person name="Park S."/>
            <person name="Niu K.M."/>
            <person name="Lee S.W."/>
            <person name="Kothari D."/>
            <person name="Yi K.J."/>
            <person name="Kim S.K."/>
        </authorList>
    </citation>
    <scope>NUCLEOTIDE SEQUENCE</scope>
    <source>
        <strain evidence="13">SK3146</strain>
    </source>
</reference>
<comment type="catalytic activity">
    <reaction evidence="1">
        <text>4-hydroxy-4-methyl-2-oxoglutarate = 2 pyruvate</text>
        <dbReference type="Rhea" id="RHEA:22748"/>
        <dbReference type="ChEBI" id="CHEBI:15361"/>
        <dbReference type="ChEBI" id="CHEBI:58276"/>
        <dbReference type="EC" id="4.1.3.17"/>
    </reaction>
</comment>
<comment type="function">
    <text evidence="8">Catalyzes the aldol cleavage of 4-hydroxy-4-methyl-2-oxoglutarate (HMG) into 2 molecules of pyruvate. Also contains a secondary oxaloacetate (OAA) decarboxylase activity due to the common pyruvate enolate transition state formed following C-C bond cleavage in the retro-aldol and decarboxylation reactions.</text>
</comment>
<evidence type="ECO:0000313" key="13">
    <source>
        <dbReference type="EMBL" id="UQZ81258.1"/>
    </source>
</evidence>
<dbReference type="InterPro" id="IPR005493">
    <property type="entry name" value="RraA/RraA-like"/>
</dbReference>
<dbReference type="PANTHER" id="PTHR33254">
    <property type="entry name" value="4-HYDROXY-4-METHYL-2-OXOGLUTARATE ALDOLASE 3-RELATED"/>
    <property type="match status" value="1"/>
</dbReference>
<evidence type="ECO:0000256" key="2">
    <source>
        <dbReference type="ARBA" id="ARBA00001968"/>
    </source>
</evidence>
<dbReference type="Proteomes" id="UP001057134">
    <property type="component" value="Chromosome"/>
</dbReference>
<dbReference type="InterPro" id="IPR036704">
    <property type="entry name" value="RraA/RraA-like_sf"/>
</dbReference>
<evidence type="ECO:0000256" key="6">
    <source>
        <dbReference type="ARBA" id="ARBA00012947"/>
    </source>
</evidence>
<comment type="cofactor">
    <cofactor evidence="2">
        <name>a divalent metal cation</name>
        <dbReference type="ChEBI" id="CHEBI:60240"/>
    </cofactor>
</comment>
<reference evidence="13" key="1">
    <citation type="submission" date="2018-02" db="EMBL/GenBank/DDBJ databases">
        <authorList>
            <person name="Kim S.-K."/>
            <person name="Jung H.-I."/>
            <person name="Lee S.-W."/>
        </authorList>
    </citation>
    <scope>NUCLEOTIDE SEQUENCE</scope>
    <source>
        <strain evidence="13">SK3146</strain>
    </source>
</reference>
<evidence type="ECO:0000313" key="14">
    <source>
        <dbReference type="Proteomes" id="UP001057134"/>
    </source>
</evidence>
<dbReference type="EC" id="4.1.1.112" evidence="6"/>
<evidence type="ECO:0000256" key="1">
    <source>
        <dbReference type="ARBA" id="ARBA00001342"/>
    </source>
</evidence>
<dbReference type="SUPFAM" id="SSF89562">
    <property type="entry name" value="RraA-like"/>
    <property type="match status" value="1"/>
</dbReference>
<comment type="similarity">
    <text evidence="3">Belongs to the class II aldolase/RraA-like family.</text>
</comment>
<evidence type="ECO:0000256" key="12">
    <source>
        <dbReference type="ARBA" id="ARBA00047973"/>
    </source>
</evidence>
<keyword evidence="14" id="KW-1185">Reference proteome</keyword>
<dbReference type="CDD" id="cd16841">
    <property type="entry name" value="RraA_family"/>
    <property type="match status" value="1"/>
</dbReference>
<name>A0ABY4RG60_9BACL</name>
<evidence type="ECO:0000256" key="5">
    <source>
        <dbReference type="ARBA" id="ARBA00012213"/>
    </source>
</evidence>
<comment type="catalytic activity">
    <reaction evidence="12">
        <text>oxaloacetate + H(+) = pyruvate + CO2</text>
        <dbReference type="Rhea" id="RHEA:15641"/>
        <dbReference type="ChEBI" id="CHEBI:15361"/>
        <dbReference type="ChEBI" id="CHEBI:15378"/>
        <dbReference type="ChEBI" id="CHEBI:16452"/>
        <dbReference type="ChEBI" id="CHEBI:16526"/>
        <dbReference type="EC" id="4.1.1.112"/>
    </reaction>
</comment>
<keyword evidence="13" id="KW-0456">Lyase</keyword>
<dbReference type="Gene3D" id="3.50.30.40">
    <property type="entry name" value="Ribonuclease E inhibitor RraA/RraA-like"/>
    <property type="match status" value="1"/>
</dbReference>
<accession>A0ABY4RG60</accession>
<evidence type="ECO:0000256" key="4">
    <source>
        <dbReference type="ARBA" id="ARBA00011233"/>
    </source>
</evidence>
<evidence type="ECO:0000256" key="11">
    <source>
        <dbReference type="ARBA" id="ARBA00032305"/>
    </source>
</evidence>
<evidence type="ECO:0000256" key="8">
    <source>
        <dbReference type="ARBA" id="ARBA00025046"/>
    </source>
</evidence>
<evidence type="ECO:0000256" key="3">
    <source>
        <dbReference type="ARBA" id="ARBA00008621"/>
    </source>
</evidence>
<dbReference type="GO" id="GO:0008948">
    <property type="term" value="F:oxaloacetate decarboxylase activity"/>
    <property type="evidence" value="ECO:0007669"/>
    <property type="project" value="UniProtKB-EC"/>
</dbReference>
<organism evidence="13 14">
    <name type="scientific">Paenibacillus konkukensis</name>
    <dbReference type="NCBI Taxonomy" id="2020716"/>
    <lineage>
        <taxon>Bacteria</taxon>
        <taxon>Bacillati</taxon>
        <taxon>Bacillota</taxon>
        <taxon>Bacilli</taxon>
        <taxon>Bacillales</taxon>
        <taxon>Paenibacillaceae</taxon>
        <taxon>Paenibacillus</taxon>
    </lineage>
</organism>
<evidence type="ECO:0000256" key="10">
    <source>
        <dbReference type="ARBA" id="ARBA00030169"/>
    </source>
</evidence>
<gene>
    <name evidence="13" type="primary">proA_1</name>
    <name evidence="13" type="ORF">SK3146_00414</name>
</gene>
<dbReference type="EMBL" id="CP027059">
    <property type="protein sequence ID" value="UQZ81258.1"/>
    <property type="molecule type" value="Genomic_DNA"/>
</dbReference>
<comment type="subunit">
    <text evidence="4">Homotrimer.</text>
</comment>
<dbReference type="EC" id="4.1.3.17" evidence="5"/>
<sequence>MDRMQKEQEQNGLYGDIAIEEIIERFSRIYTGAISDALDQLGYKHQVLPKELKGLTADAKLCGTALTVRGEATHSEDADVVFVPMLKMLGDVQKFNVVVSQPNDSACSHLGELSSTTIKARGGVGAVIYGGVRDVDYIEKLGLPVFHLYTTPADIVGRWCLKEYNVPIRIQNVDVHPMDIIAADKDGVVVIPKQIALQALERAEALVATENHVRNDVMNGMHPLESYYKHGWF</sequence>
<dbReference type="Pfam" id="PF03737">
    <property type="entry name" value="RraA-like"/>
    <property type="match status" value="1"/>
</dbReference>
<evidence type="ECO:0000256" key="7">
    <source>
        <dbReference type="ARBA" id="ARBA00016549"/>
    </source>
</evidence>
<dbReference type="PANTHER" id="PTHR33254:SF4">
    <property type="entry name" value="4-HYDROXY-4-METHYL-2-OXOGLUTARATE ALDOLASE 3-RELATED"/>
    <property type="match status" value="1"/>
</dbReference>
<proteinExistence type="inferred from homology"/>